<reference evidence="4" key="1">
    <citation type="submission" date="2021-08" db="EMBL/GenBank/DDBJ databases">
        <authorList>
            <person name="Nwanade C."/>
            <person name="Wang M."/>
            <person name="Masoudi A."/>
            <person name="Yu Z."/>
            <person name="Liu J."/>
        </authorList>
    </citation>
    <scope>NUCLEOTIDE SEQUENCE</scope>
    <source>
        <strain evidence="4">S056</strain>
    </source>
</reference>
<sequence>MTANAKLHLELPSAETLIEVCEATWPAASTNRIGAWIVRNGQGGGKRVSAATENWPTTEADLPAAEKAMRDMGQAPLFQIRAGDEHLDEMLETHGYDRVDEVNIWVSPIGDLSRETPPPVSAFAIWPKLAVMQELWERGGIGEGRQAVMERANCVKTGLLARTDDTPSGVGFVGIHDDIAMVHALHVDEELRRMGTARNLLRQAAIWAEEHGAKYLSLIVTQGNHAANPLYADLGMHLVGHYHYRAKQA</sequence>
<evidence type="ECO:0000256" key="1">
    <source>
        <dbReference type="ARBA" id="ARBA00022679"/>
    </source>
</evidence>
<evidence type="ECO:0000256" key="2">
    <source>
        <dbReference type="ARBA" id="ARBA00023315"/>
    </source>
</evidence>
<name>A0A9Q9LYW8_9RHOB</name>
<dbReference type="CDD" id="cd04301">
    <property type="entry name" value="NAT_SF"/>
    <property type="match status" value="1"/>
</dbReference>
<dbReference type="Proteomes" id="UP001057991">
    <property type="component" value="Chromosome"/>
</dbReference>
<dbReference type="PANTHER" id="PTHR43877:SF1">
    <property type="entry name" value="ACETYLTRANSFERASE"/>
    <property type="match status" value="1"/>
</dbReference>
<dbReference type="EMBL" id="CP080776">
    <property type="protein sequence ID" value="UWP94893.1"/>
    <property type="molecule type" value="Genomic_DNA"/>
</dbReference>
<organism evidence="4 5">
    <name type="scientific">Aliiroseovarius crassostreae</name>
    <dbReference type="NCBI Taxonomy" id="154981"/>
    <lineage>
        <taxon>Bacteria</taxon>
        <taxon>Pseudomonadati</taxon>
        <taxon>Pseudomonadota</taxon>
        <taxon>Alphaproteobacteria</taxon>
        <taxon>Rhodobacterales</taxon>
        <taxon>Paracoccaceae</taxon>
        <taxon>Aliiroseovarius</taxon>
    </lineage>
</organism>
<dbReference type="PANTHER" id="PTHR43877">
    <property type="entry name" value="AMINOALKYLPHOSPHONATE N-ACETYLTRANSFERASE-RELATED-RELATED"/>
    <property type="match status" value="1"/>
</dbReference>
<evidence type="ECO:0000313" key="4">
    <source>
        <dbReference type="EMBL" id="UWP94893.1"/>
    </source>
</evidence>
<dbReference type="GO" id="GO:0016747">
    <property type="term" value="F:acyltransferase activity, transferring groups other than amino-acyl groups"/>
    <property type="evidence" value="ECO:0007669"/>
    <property type="project" value="InterPro"/>
</dbReference>
<dbReference type="RefSeq" id="WP_259805796.1">
    <property type="nucleotide sequence ID" value="NZ_CP080776.1"/>
</dbReference>
<proteinExistence type="predicted"/>
<dbReference type="AlphaFoldDB" id="A0A9Q9LYW8"/>
<evidence type="ECO:0000313" key="5">
    <source>
        <dbReference type="Proteomes" id="UP001057991"/>
    </source>
</evidence>
<evidence type="ECO:0000259" key="3">
    <source>
        <dbReference type="PROSITE" id="PS51186"/>
    </source>
</evidence>
<accession>A0A9Q9LYW8</accession>
<dbReference type="InterPro" id="IPR000182">
    <property type="entry name" value="GNAT_dom"/>
</dbReference>
<keyword evidence="2" id="KW-0012">Acyltransferase</keyword>
<dbReference type="SUPFAM" id="SSF55729">
    <property type="entry name" value="Acyl-CoA N-acyltransferases (Nat)"/>
    <property type="match status" value="1"/>
</dbReference>
<dbReference type="PROSITE" id="PS51186">
    <property type="entry name" value="GNAT"/>
    <property type="match status" value="1"/>
</dbReference>
<dbReference type="InterPro" id="IPR050832">
    <property type="entry name" value="Bact_Acetyltransf"/>
</dbReference>
<feature type="domain" description="N-acetyltransferase" evidence="3">
    <location>
        <begin position="102"/>
        <end position="249"/>
    </location>
</feature>
<protein>
    <submittedName>
        <fullName evidence="4">GNAT family N-acetyltransferase</fullName>
    </submittedName>
</protein>
<dbReference type="InterPro" id="IPR016181">
    <property type="entry name" value="Acyl_CoA_acyltransferase"/>
</dbReference>
<keyword evidence="1" id="KW-0808">Transferase</keyword>
<dbReference type="Pfam" id="PF00583">
    <property type="entry name" value="Acetyltransf_1"/>
    <property type="match status" value="1"/>
</dbReference>
<dbReference type="Gene3D" id="3.40.630.30">
    <property type="match status" value="1"/>
</dbReference>
<gene>
    <name evidence="4" type="ORF">K3X48_11860</name>
</gene>